<dbReference type="Proteomes" id="UP000566711">
    <property type="component" value="Unassembled WGS sequence"/>
</dbReference>
<dbReference type="CDD" id="cd00038">
    <property type="entry name" value="CAP_ED"/>
    <property type="match status" value="1"/>
</dbReference>
<dbReference type="InterPro" id="IPR050397">
    <property type="entry name" value="Env_Response_Regulators"/>
</dbReference>
<evidence type="ECO:0000256" key="4">
    <source>
        <dbReference type="SAM" id="MobiDB-lite"/>
    </source>
</evidence>
<dbReference type="SMART" id="SM00419">
    <property type="entry name" value="HTH_CRP"/>
    <property type="match status" value="1"/>
</dbReference>
<evidence type="ECO:0000259" key="5">
    <source>
        <dbReference type="PROSITE" id="PS50042"/>
    </source>
</evidence>
<dbReference type="InterPro" id="IPR018488">
    <property type="entry name" value="cNMP-bd_CS"/>
</dbReference>
<keyword evidence="2" id="KW-0238">DNA-binding</keyword>
<feature type="domain" description="HTH crp-type" evidence="6">
    <location>
        <begin position="189"/>
        <end position="261"/>
    </location>
</feature>
<dbReference type="SMART" id="SM00100">
    <property type="entry name" value="cNMP"/>
    <property type="match status" value="1"/>
</dbReference>
<keyword evidence="8" id="KW-1185">Reference proteome</keyword>
<proteinExistence type="predicted"/>
<dbReference type="PROSITE" id="PS51063">
    <property type="entry name" value="HTH_CRP_2"/>
    <property type="match status" value="1"/>
</dbReference>
<dbReference type="PANTHER" id="PTHR24567">
    <property type="entry name" value="CRP FAMILY TRANSCRIPTIONAL REGULATORY PROTEIN"/>
    <property type="match status" value="1"/>
</dbReference>
<dbReference type="Pfam" id="PF00027">
    <property type="entry name" value="cNMP_binding"/>
    <property type="match status" value="1"/>
</dbReference>
<dbReference type="PROSITE" id="PS00889">
    <property type="entry name" value="CNMP_BINDING_2"/>
    <property type="match status" value="1"/>
</dbReference>
<dbReference type="Pfam" id="PF13545">
    <property type="entry name" value="HTH_Crp_2"/>
    <property type="match status" value="1"/>
</dbReference>
<gene>
    <name evidence="7" type="ORF">H3H36_25030</name>
</gene>
<dbReference type="InterPro" id="IPR000524">
    <property type="entry name" value="Tscrpt_reg_HTH_GntR"/>
</dbReference>
<evidence type="ECO:0000256" key="3">
    <source>
        <dbReference type="ARBA" id="ARBA00023163"/>
    </source>
</evidence>
<dbReference type="InterPro" id="IPR012318">
    <property type="entry name" value="HTH_CRP"/>
</dbReference>
<dbReference type="SUPFAM" id="SSF51206">
    <property type="entry name" value="cAMP-binding domain-like"/>
    <property type="match status" value="1"/>
</dbReference>
<dbReference type="EMBL" id="JACEZS010000036">
    <property type="protein sequence ID" value="MBA5608612.1"/>
    <property type="molecule type" value="Genomic_DNA"/>
</dbReference>
<dbReference type="RefSeq" id="WP_182220770.1">
    <property type="nucleotide sequence ID" value="NZ_JACEZS010000036.1"/>
</dbReference>
<feature type="domain" description="Cyclic nucleotide-binding" evidence="5">
    <location>
        <begin position="55"/>
        <end position="175"/>
    </location>
</feature>
<keyword evidence="3" id="KW-0804">Transcription</keyword>
<keyword evidence="1" id="KW-0805">Transcription regulation</keyword>
<dbReference type="InterPro" id="IPR000595">
    <property type="entry name" value="cNMP-bd_dom"/>
</dbReference>
<dbReference type="GO" id="GO:0005829">
    <property type="term" value="C:cytosol"/>
    <property type="evidence" value="ECO:0007669"/>
    <property type="project" value="TreeGrafter"/>
</dbReference>
<protein>
    <submittedName>
        <fullName evidence="7">Crp/Fnr family transcriptional regulator</fullName>
    </submittedName>
</protein>
<name>A0A7W2I9D8_9BURK</name>
<comment type="caution">
    <text evidence="7">The sequence shown here is derived from an EMBL/GenBank/DDBJ whole genome shotgun (WGS) entry which is preliminary data.</text>
</comment>
<dbReference type="Gene3D" id="2.60.120.10">
    <property type="entry name" value="Jelly Rolls"/>
    <property type="match status" value="1"/>
</dbReference>
<dbReference type="GO" id="GO:0003700">
    <property type="term" value="F:DNA-binding transcription factor activity"/>
    <property type="evidence" value="ECO:0007669"/>
    <property type="project" value="InterPro"/>
</dbReference>
<evidence type="ECO:0000256" key="1">
    <source>
        <dbReference type="ARBA" id="ARBA00023015"/>
    </source>
</evidence>
<dbReference type="PRINTS" id="PR00103">
    <property type="entry name" value="CAMPKINASE"/>
</dbReference>
<sequence>MTSSKKSPAAAVPDDTAAIGGAPATPATVPPAEGREPGEPNQPVNIQIHLRKIPLLADLSEEDMARVRADLRIRQYNKRDVVLQKGAAGDALLFLLSGQLQVIDVTEDGRAIGLRMLAPGDFFGEIAVINGSMRSASVVALSPVLVALLPRATALHLFSHSPSVANQMLRFLAAKVQRDSEFRALLSIHNTSKRIYTFLELLKEKKDGAEEEVVVENLPTHQDIANMINTSRETVTRTLLTLAQQGIIKKGTHRLIIIKPDALQKLAQG</sequence>
<accession>A0A7W2I9D8</accession>
<dbReference type="InterPro" id="IPR036388">
    <property type="entry name" value="WH-like_DNA-bd_sf"/>
</dbReference>
<evidence type="ECO:0000313" key="7">
    <source>
        <dbReference type="EMBL" id="MBA5608612.1"/>
    </source>
</evidence>
<reference evidence="7 8" key="1">
    <citation type="submission" date="2020-07" db="EMBL/GenBank/DDBJ databases">
        <title>Novel species isolated from subtropical streams in China.</title>
        <authorList>
            <person name="Lu H."/>
        </authorList>
    </citation>
    <scope>NUCLEOTIDE SEQUENCE [LARGE SCALE GENOMIC DNA]</scope>
    <source>
        <strain evidence="7 8">FT3S</strain>
    </source>
</reference>
<dbReference type="GO" id="GO:0003677">
    <property type="term" value="F:DNA binding"/>
    <property type="evidence" value="ECO:0007669"/>
    <property type="project" value="UniProtKB-KW"/>
</dbReference>
<evidence type="ECO:0000259" key="6">
    <source>
        <dbReference type="PROSITE" id="PS51063"/>
    </source>
</evidence>
<dbReference type="Gene3D" id="1.10.10.10">
    <property type="entry name" value="Winged helix-like DNA-binding domain superfamily/Winged helix DNA-binding domain"/>
    <property type="match status" value="1"/>
</dbReference>
<dbReference type="InterPro" id="IPR036390">
    <property type="entry name" value="WH_DNA-bd_sf"/>
</dbReference>
<feature type="region of interest" description="Disordered" evidence="4">
    <location>
        <begin position="1"/>
        <end position="43"/>
    </location>
</feature>
<feature type="compositionally biased region" description="Low complexity" evidence="4">
    <location>
        <begin position="13"/>
        <end position="32"/>
    </location>
</feature>
<dbReference type="AlphaFoldDB" id="A0A7W2I9D8"/>
<dbReference type="SUPFAM" id="SSF46785">
    <property type="entry name" value="Winged helix' DNA-binding domain"/>
    <property type="match status" value="1"/>
</dbReference>
<dbReference type="PRINTS" id="PR00035">
    <property type="entry name" value="HTHGNTR"/>
</dbReference>
<dbReference type="InterPro" id="IPR014710">
    <property type="entry name" value="RmlC-like_jellyroll"/>
</dbReference>
<evidence type="ECO:0000313" key="8">
    <source>
        <dbReference type="Proteomes" id="UP000566711"/>
    </source>
</evidence>
<dbReference type="PANTHER" id="PTHR24567:SF74">
    <property type="entry name" value="HTH-TYPE TRANSCRIPTIONAL REGULATOR ARCR"/>
    <property type="match status" value="1"/>
</dbReference>
<evidence type="ECO:0000256" key="2">
    <source>
        <dbReference type="ARBA" id="ARBA00023125"/>
    </source>
</evidence>
<dbReference type="InterPro" id="IPR018490">
    <property type="entry name" value="cNMP-bd_dom_sf"/>
</dbReference>
<organism evidence="7 8">
    <name type="scientific">Rugamonas fusca</name>
    <dbReference type="NCBI Taxonomy" id="2758568"/>
    <lineage>
        <taxon>Bacteria</taxon>
        <taxon>Pseudomonadati</taxon>
        <taxon>Pseudomonadota</taxon>
        <taxon>Betaproteobacteria</taxon>
        <taxon>Burkholderiales</taxon>
        <taxon>Oxalobacteraceae</taxon>
        <taxon>Telluria group</taxon>
        <taxon>Rugamonas</taxon>
    </lineage>
</organism>
<dbReference type="PROSITE" id="PS50042">
    <property type="entry name" value="CNMP_BINDING_3"/>
    <property type="match status" value="1"/>
</dbReference>